<evidence type="ECO:0000313" key="2">
    <source>
        <dbReference type="Proteomes" id="UP000252698"/>
    </source>
</evidence>
<gene>
    <name evidence="1" type="ORF">C5746_40730</name>
</gene>
<accession>A0A2Z5JP24</accession>
<dbReference type="KEGG" id="sata:C5746_40730"/>
<sequence>MLLSAAQSAVTWEVTGIQASGAAPGALGPPSPARAPWNAALVHLRAARSGKGHGLWSTSGWSGSSFALATWGL</sequence>
<organism evidence="1 2">
    <name type="scientific">Streptomyces atratus</name>
    <dbReference type="NCBI Taxonomy" id="1893"/>
    <lineage>
        <taxon>Bacteria</taxon>
        <taxon>Bacillati</taxon>
        <taxon>Actinomycetota</taxon>
        <taxon>Actinomycetes</taxon>
        <taxon>Kitasatosporales</taxon>
        <taxon>Streptomycetaceae</taxon>
        <taxon>Streptomyces</taxon>
    </lineage>
</organism>
<protein>
    <submittedName>
        <fullName evidence="1">Uncharacterized protein</fullName>
    </submittedName>
</protein>
<reference evidence="1 2" key="1">
    <citation type="journal article" date="2018" name="Front. Microbiol.">
        <title>Genome Sequencing of Streptomyces atratus SCSIOZH16 and Activation Production of Nocardamine via Metabolic Engineering.</title>
        <authorList>
            <person name="Li Y."/>
            <person name="Zhang C."/>
            <person name="Liu C."/>
            <person name="Ju J."/>
            <person name="Ma J."/>
        </authorList>
    </citation>
    <scope>NUCLEOTIDE SEQUENCE [LARGE SCALE GENOMIC DNA]</scope>
    <source>
        <strain evidence="1 2">SCSIO_ZH16</strain>
    </source>
</reference>
<evidence type="ECO:0000313" key="1">
    <source>
        <dbReference type="EMBL" id="AXE82157.1"/>
    </source>
</evidence>
<dbReference type="Proteomes" id="UP000252698">
    <property type="component" value="Chromosome"/>
</dbReference>
<dbReference type="AlphaFoldDB" id="A0A2Z5JP24"/>
<name>A0A2Z5JP24_STRAR</name>
<dbReference type="EMBL" id="CP027306">
    <property type="protein sequence ID" value="AXE82157.1"/>
    <property type="molecule type" value="Genomic_DNA"/>
</dbReference>
<proteinExistence type="predicted"/>